<accession>A0ABQ7GUP1</accession>
<keyword evidence="4" id="KW-1185">Reference proteome</keyword>
<feature type="transmembrane region" description="Helical" evidence="2">
    <location>
        <begin position="42"/>
        <end position="65"/>
    </location>
</feature>
<gene>
    <name evidence="3" type="ORF">DUNSADRAFT_3005</name>
</gene>
<dbReference type="PANTHER" id="PTHR10796:SF92">
    <property type="entry name" value="PATCHED-RELATED, ISOFORM A"/>
    <property type="match status" value="1"/>
</dbReference>
<evidence type="ECO:0000256" key="2">
    <source>
        <dbReference type="SAM" id="Phobius"/>
    </source>
</evidence>
<evidence type="ECO:0000313" key="3">
    <source>
        <dbReference type="EMBL" id="KAF5838334.1"/>
    </source>
</evidence>
<keyword evidence="2" id="KW-0812">Transmembrane</keyword>
<feature type="transmembrane region" description="Helical" evidence="2">
    <location>
        <begin position="14"/>
        <end position="35"/>
    </location>
</feature>
<organism evidence="3 4">
    <name type="scientific">Dunaliella salina</name>
    <name type="common">Green alga</name>
    <name type="synonym">Protococcus salinus</name>
    <dbReference type="NCBI Taxonomy" id="3046"/>
    <lineage>
        <taxon>Eukaryota</taxon>
        <taxon>Viridiplantae</taxon>
        <taxon>Chlorophyta</taxon>
        <taxon>core chlorophytes</taxon>
        <taxon>Chlorophyceae</taxon>
        <taxon>CS clade</taxon>
        <taxon>Chlamydomonadales</taxon>
        <taxon>Dunaliellaceae</taxon>
        <taxon>Dunaliella</taxon>
    </lineage>
</organism>
<reference evidence="3" key="1">
    <citation type="submission" date="2017-08" db="EMBL/GenBank/DDBJ databases">
        <authorList>
            <person name="Polle J.E."/>
            <person name="Barry K."/>
            <person name="Cushman J."/>
            <person name="Schmutz J."/>
            <person name="Tran D."/>
            <person name="Hathwaick L.T."/>
            <person name="Yim W.C."/>
            <person name="Jenkins J."/>
            <person name="Mckie-Krisberg Z.M."/>
            <person name="Prochnik S."/>
            <person name="Lindquist E."/>
            <person name="Dockter R.B."/>
            <person name="Adam C."/>
            <person name="Molina H."/>
            <person name="Bunkerborg J."/>
            <person name="Jin E."/>
            <person name="Buchheim M."/>
            <person name="Magnuson J."/>
        </authorList>
    </citation>
    <scope>NUCLEOTIDE SEQUENCE</scope>
    <source>
        <strain evidence="3">CCAP 19/18</strain>
    </source>
</reference>
<dbReference type="InterPro" id="IPR051697">
    <property type="entry name" value="Patched_domain-protein"/>
</dbReference>
<keyword evidence="2" id="KW-0472">Membrane</keyword>
<proteinExistence type="predicted"/>
<protein>
    <submittedName>
        <fullName evidence="3">Uncharacterized protein</fullName>
    </submittedName>
</protein>
<dbReference type="Gene3D" id="1.20.1640.10">
    <property type="entry name" value="Multidrug efflux transporter AcrB transmembrane domain"/>
    <property type="match status" value="1"/>
</dbReference>
<keyword evidence="2" id="KW-1133">Transmembrane helix</keyword>
<sequence length="103" mass="11202">ERAHYALKHIGGEVLNGAFTTWLAIIVLAGARHYIFMSFFKLLFALVVLAIWHGVIFLPVCLSLVGPASYRSGAPTEDKESTDSDSVPGARKKEEGEDDLVAV</sequence>
<evidence type="ECO:0000256" key="1">
    <source>
        <dbReference type="SAM" id="MobiDB-lite"/>
    </source>
</evidence>
<feature type="region of interest" description="Disordered" evidence="1">
    <location>
        <begin position="71"/>
        <end position="103"/>
    </location>
</feature>
<dbReference type="Proteomes" id="UP000815325">
    <property type="component" value="Unassembled WGS sequence"/>
</dbReference>
<dbReference type="SUPFAM" id="SSF82866">
    <property type="entry name" value="Multidrug efflux transporter AcrB transmembrane domain"/>
    <property type="match status" value="1"/>
</dbReference>
<feature type="non-terminal residue" evidence="3">
    <location>
        <position position="1"/>
    </location>
</feature>
<name>A0ABQ7GUP1_DUNSA</name>
<dbReference type="EMBL" id="MU069582">
    <property type="protein sequence ID" value="KAF5838334.1"/>
    <property type="molecule type" value="Genomic_DNA"/>
</dbReference>
<evidence type="ECO:0000313" key="4">
    <source>
        <dbReference type="Proteomes" id="UP000815325"/>
    </source>
</evidence>
<dbReference type="PANTHER" id="PTHR10796">
    <property type="entry name" value="PATCHED-RELATED"/>
    <property type="match status" value="1"/>
</dbReference>
<comment type="caution">
    <text evidence="3">The sequence shown here is derived from an EMBL/GenBank/DDBJ whole genome shotgun (WGS) entry which is preliminary data.</text>
</comment>